<evidence type="ECO:0000313" key="2">
    <source>
        <dbReference type="Proteomes" id="UP000033092"/>
    </source>
</evidence>
<sequence length="216" mass="23809">MTMRNNTKYGILLIGAISLLTLAVLGLSNFSDGSAKLANNHSQDSAKLVNNDKPLYAEVSGSLIGFNHTELNNRSDTIVIGTVKEILPPKWNTVDGKKSGEDVKFSIRNTIYTDIIISVDEYVKNPLASNEVRVRVEGGTVRNDTLVVEYEPKFQPGEKVLLYLMKDDNPGTKDIDPEHFIVTGALQGKFTLTDDGKAIRPDETVNKDELLSTIKE</sequence>
<gene>
    <name evidence="1" type="ORF">MSSIH_1453</name>
</gene>
<dbReference type="PATRIC" id="fig|1434119.4.peg.1856"/>
<dbReference type="HOGENOM" id="CLU_091963_0_0_2"/>
<dbReference type="KEGG" id="msz:MSSIH_1453"/>
<dbReference type="Proteomes" id="UP000033092">
    <property type="component" value="Chromosome"/>
</dbReference>
<accession>A0A0E3PCL7</accession>
<protein>
    <submittedName>
        <fullName evidence="1">Uncharacterized protein</fullName>
    </submittedName>
</protein>
<name>A0A0E3PCL7_9EURY</name>
<proteinExistence type="predicted"/>
<dbReference type="AlphaFoldDB" id="A0A0E3PCL7"/>
<organism evidence="1 2">
    <name type="scientific">Methanosarcina siciliae HI350</name>
    <dbReference type="NCBI Taxonomy" id="1434119"/>
    <lineage>
        <taxon>Archaea</taxon>
        <taxon>Methanobacteriati</taxon>
        <taxon>Methanobacteriota</taxon>
        <taxon>Stenosarchaea group</taxon>
        <taxon>Methanomicrobia</taxon>
        <taxon>Methanosarcinales</taxon>
        <taxon>Methanosarcinaceae</taxon>
        <taxon>Methanosarcina</taxon>
    </lineage>
</organism>
<dbReference type="RefSeq" id="WP_148705175.1">
    <property type="nucleotide sequence ID" value="NZ_CP009507.1"/>
</dbReference>
<evidence type="ECO:0000313" key="1">
    <source>
        <dbReference type="EMBL" id="AKB32143.1"/>
    </source>
</evidence>
<dbReference type="EMBL" id="CP009507">
    <property type="protein sequence ID" value="AKB32143.1"/>
    <property type="molecule type" value="Genomic_DNA"/>
</dbReference>
<reference evidence="1 2" key="1">
    <citation type="submission" date="2014-07" db="EMBL/GenBank/DDBJ databases">
        <title>Methanogenic archaea and the global carbon cycle.</title>
        <authorList>
            <person name="Henriksen J.R."/>
            <person name="Luke J."/>
            <person name="Reinhart S."/>
            <person name="Benedict M.N."/>
            <person name="Youngblut N.D."/>
            <person name="Metcalf M.E."/>
            <person name="Whitaker R.J."/>
            <person name="Metcalf W.W."/>
        </authorList>
    </citation>
    <scope>NUCLEOTIDE SEQUENCE [LARGE SCALE GENOMIC DNA]</scope>
    <source>
        <strain evidence="1 2">HI350</strain>
    </source>
</reference>
<dbReference type="GeneID" id="41605469"/>